<organism evidence="1 2">
    <name type="scientific">Ceratopteris richardii</name>
    <name type="common">Triangle waterfern</name>
    <dbReference type="NCBI Taxonomy" id="49495"/>
    <lineage>
        <taxon>Eukaryota</taxon>
        <taxon>Viridiplantae</taxon>
        <taxon>Streptophyta</taxon>
        <taxon>Embryophyta</taxon>
        <taxon>Tracheophyta</taxon>
        <taxon>Polypodiopsida</taxon>
        <taxon>Polypodiidae</taxon>
        <taxon>Polypodiales</taxon>
        <taxon>Pteridineae</taxon>
        <taxon>Pteridaceae</taxon>
        <taxon>Parkerioideae</taxon>
        <taxon>Ceratopteris</taxon>
    </lineage>
</organism>
<gene>
    <name evidence="1" type="ORF">KP509_25G023500</name>
</gene>
<dbReference type="AlphaFoldDB" id="A0A8T2RNK0"/>
<name>A0A8T2RNK0_CERRI</name>
<accession>A0A8T2RNK0</accession>
<reference evidence="1" key="1">
    <citation type="submission" date="2021-08" db="EMBL/GenBank/DDBJ databases">
        <title>WGS assembly of Ceratopteris richardii.</title>
        <authorList>
            <person name="Marchant D.B."/>
            <person name="Chen G."/>
            <person name="Jenkins J."/>
            <person name="Shu S."/>
            <person name="Leebens-Mack J."/>
            <person name="Grimwood J."/>
            <person name="Schmutz J."/>
            <person name="Soltis P."/>
            <person name="Soltis D."/>
            <person name="Chen Z.-H."/>
        </authorList>
    </citation>
    <scope>NUCLEOTIDE SEQUENCE</scope>
    <source>
        <strain evidence="1">Whitten #5841</strain>
        <tissue evidence="1">Leaf</tissue>
    </source>
</reference>
<proteinExistence type="predicted"/>
<sequence>MNWLNRKCVRVNFGSPGGYWSSGKLPLCVLADACLLGRYTESPLRVDAAALCSLRIQGVAILKSSAETLECVLLSCVECVLFSCVLCHRLLRCPSTLRSVKSCCSFFFSERGGRIAKSEVQDQAILLAYGGNLQVWMREEWIASLSSTEEACKLPGGVGLVQNAACSMACSYAKNLLLPDLGCTRCLGTNHQSLRVPQFASLVLARVEKHR</sequence>
<evidence type="ECO:0000313" key="2">
    <source>
        <dbReference type="Proteomes" id="UP000825935"/>
    </source>
</evidence>
<protein>
    <submittedName>
        <fullName evidence="1">Uncharacterized protein</fullName>
    </submittedName>
</protein>
<dbReference type="Proteomes" id="UP000825935">
    <property type="component" value="Chromosome 25"/>
</dbReference>
<dbReference type="EMBL" id="CM035430">
    <property type="protein sequence ID" value="KAH7298012.1"/>
    <property type="molecule type" value="Genomic_DNA"/>
</dbReference>
<comment type="caution">
    <text evidence="1">The sequence shown here is derived from an EMBL/GenBank/DDBJ whole genome shotgun (WGS) entry which is preliminary data.</text>
</comment>
<evidence type="ECO:0000313" key="1">
    <source>
        <dbReference type="EMBL" id="KAH7298012.1"/>
    </source>
</evidence>
<keyword evidence="2" id="KW-1185">Reference proteome</keyword>